<dbReference type="EMBL" id="CP072648">
    <property type="protein sequence ID" value="QUW02444.1"/>
    <property type="molecule type" value="Genomic_DNA"/>
</dbReference>
<dbReference type="Proteomes" id="UP000676506">
    <property type="component" value="Chromosome 1"/>
</dbReference>
<protein>
    <submittedName>
        <fullName evidence="1">Uncharacterized protein</fullName>
    </submittedName>
</protein>
<accession>A0ABX8B9V2</accession>
<dbReference type="RefSeq" id="WP_211428334.1">
    <property type="nucleotide sequence ID" value="NZ_CP072648.1"/>
</dbReference>
<gene>
    <name evidence="1" type="ORF">J8C06_08785</name>
</gene>
<organism evidence="1 2">
    <name type="scientific">Chloracidobacterium validum</name>
    <dbReference type="NCBI Taxonomy" id="2821543"/>
    <lineage>
        <taxon>Bacteria</taxon>
        <taxon>Pseudomonadati</taxon>
        <taxon>Acidobacteriota</taxon>
        <taxon>Terriglobia</taxon>
        <taxon>Terriglobales</taxon>
        <taxon>Acidobacteriaceae</taxon>
        <taxon>Chloracidobacterium</taxon>
    </lineage>
</organism>
<keyword evidence="2" id="KW-1185">Reference proteome</keyword>
<proteinExistence type="predicted"/>
<name>A0ABX8B9V2_9BACT</name>
<evidence type="ECO:0000313" key="2">
    <source>
        <dbReference type="Proteomes" id="UP000676506"/>
    </source>
</evidence>
<evidence type="ECO:0000313" key="1">
    <source>
        <dbReference type="EMBL" id="QUW02444.1"/>
    </source>
</evidence>
<reference evidence="1 2" key="1">
    <citation type="submission" date="2021-03" db="EMBL/GenBank/DDBJ databases">
        <title>Genomic and phenotypic characterization of Chloracidobacterium isolates provides evidence for multiple species.</title>
        <authorList>
            <person name="Saini M.K."/>
            <person name="Costas A.M.G."/>
            <person name="Tank M."/>
            <person name="Bryant D.A."/>
        </authorList>
    </citation>
    <scope>NUCLEOTIDE SEQUENCE [LARGE SCALE GENOMIC DNA]</scope>
    <source>
        <strain evidence="1 2">BV2-C</strain>
    </source>
</reference>
<sequence length="121" mass="14017">MTPEQFDTINRLFQLTYQIGDRLGAESSDPAQLWLTDHPDLGSCQALFPAEYTLETLDDERWQEYLADAPALTDLTRELGACALHRGLYRQDEVSWWIVAFWEARARLGMNVLFRAHRVET</sequence>